<evidence type="ECO:0008006" key="8">
    <source>
        <dbReference type="Google" id="ProtNLM"/>
    </source>
</evidence>
<evidence type="ECO:0000256" key="4">
    <source>
        <dbReference type="ARBA" id="ARBA00022989"/>
    </source>
</evidence>
<evidence type="ECO:0000256" key="1">
    <source>
        <dbReference type="ARBA" id="ARBA00004651"/>
    </source>
</evidence>
<evidence type="ECO:0000256" key="5">
    <source>
        <dbReference type="ARBA" id="ARBA00023136"/>
    </source>
</evidence>
<reference evidence="7" key="1">
    <citation type="submission" date="2016-10" db="EMBL/GenBank/DDBJ databases">
        <authorList>
            <person name="de Groot N.N."/>
        </authorList>
    </citation>
    <scope>NUCLEOTIDE SEQUENCE</scope>
</reference>
<proteinExistence type="predicted"/>
<feature type="transmembrane region" description="Helical" evidence="6">
    <location>
        <begin position="46"/>
        <end position="69"/>
    </location>
</feature>
<dbReference type="Pfam" id="PF03994">
    <property type="entry name" value="DUF350"/>
    <property type="match status" value="1"/>
</dbReference>
<feature type="transmembrane region" description="Helical" evidence="6">
    <location>
        <begin position="12"/>
        <end position="34"/>
    </location>
</feature>
<organism evidence="7">
    <name type="scientific">hydrothermal vent metagenome</name>
    <dbReference type="NCBI Taxonomy" id="652676"/>
    <lineage>
        <taxon>unclassified sequences</taxon>
        <taxon>metagenomes</taxon>
        <taxon>ecological metagenomes</taxon>
    </lineage>
</organism>
<keyword evidence="5 6" id="KW-0472">Membrane</keyword>
<dbReference type="GO" id="GO:0005886">
    <property type="term" value="C:plasma membrane"/>
    <property type="evidence" value="ECO:0007669"/>
    <property type="project" value="UniProtKB-SubCell"/>
</dbReference>
<dbReference type="InterPro" id="IPR007140">
    <property type="entry name" value="DUF350"/>
</dbReference>
<evidence type="ECO:0000313" key="7">
    <source>
        <dbReference type="EMBL" id="SFV49954.1"/>
    </source>
</evidence>
<keyword evidence="3 6" id="KW-0812">Transmembrane</keyword>
<gene>
    <name evidence="7" type="ORF">MNB_SV-6-1072</name>
</gene>
<protein>
    <recommendedName>
        <fullName evidence="8">DUF350 domain-containing protein</fullName>
    </recommendedName>
</protein>
<sequence length="70" mass="7379">MQTTLLGDMTATLIYAVLGTVIFIAVIFLIETITKFSIKKQVVEDGNIAVAIVLASVVASLGMIISSAIH</sequence>
<dbReference type="AlphaFoldDB" id="A0A1W1B8Y5"/>
<evidence type="ECO:0000256" key="3">
    <source>
        <dbReference type="ARBA" id="ARBA00022692"/>
    </source>
</evidence>
<keyword evidence="4 6" id="KW-1133">Transmembrane helix</keyword>
<evidence type="ECO:0000256" key="2">
    <source>
        <dbReference type="ARBA" id="ARBA00022475"/>
    </source>
</evidence>
<evidence type="ECO:0000256" key="6">
    <source>
        <dbReference type="SAM" id="Phobius"/>
    </source>
</evidence>
<dbReference type="EMBL" id="FPHC01000005">
    <property type="protein sequence ID" value="SFV49954.1"/>
    <property type="molecule type" value="Genomic_DNA"/>
</dbReference>
<name>A0A1W1B8Y5_9ZZZZ</name>
<keyword evidence="2" id="KW-1003">Cell membrane</keyword>
<accession>A0A1W1B8Y5</accession>
<comment type="subcellular location">
    <subcellularLocation>
        <location evidence="1">Cell membrane</location>
        <topology evidence="1">Multi-pass membrane protein</topology>
    </subcellularLocation>
</comment>